<feature type="compositionally biased region" description="Polar residues" evidence="1">
    <location>
        <begin position="10"/>
        <end position="24"/>
    </location>
</feature>
<proteinExistence type="predicted"/>
<protein>
    <submittedName>
        <fullName evidence="2">Uncharacterized protein</fullName>
    </submittedName>
</protein>
<comment type="caution">
    <text evidence="2">The sequence shown here is derived from an EMBL/GenBank/DDBJ whole genome shotgun (WGS) entry which is preliminary data.</text>
</comment>
<sequence length="99" mass="11241">MFPKAPRKPPSSTETPPKRFSSNPIDERISFADALKNQHRKVSPTQPENPQRIIPINEDLNSLTKNRSYGPLRGQALRKPLNHQSFMDILLLSYSGLAF</sequence>
<name>A0AAV4V419_9ARAC</name>
<dbReference type="EMBL" id="BPLQ01012349">
    <property type="protein sequence ID" value="GIY64670.1"/>
    <property type="molecule type" value="Genomic_DNA"/>
</dbReference>
<organism evidence="2 3">
    <name type="scientific">Caerostris darwini</name>
    <dbReference type="NCBI Taxonomy" id="1538125"/>
    <lineage>
        <taxon>Eukaryota</taxon>
        <taxon>Metazoa</taxon>
        <taxon>Ecdysozoa</taxon>
        <taxon>Arthropoda</taxon>
        <taxon>Chelicerata</taxon>
        <taxon>Arachnida</taxon>
        <taxon>Araneae</taxon>
        <taxon>Araneomorphae</taxon>
        <taxon>Entelegynae</taxon>
        <taxon>Araneoidea</taxon>
        <taxon>Araneidae</taxon>
        <taxon>Caerostris</taxon>
    </lineage>
</organism>
<evidence type="ECO:0000313" key="2">
    <source>
        <dbReference type="EMBL" id="GIY64670.1"/>
    </source>
</evidence>
<keyword evidence="3" id="KW-1185">Reference proteome</keyword>
<dbReference type="AlphaFoldDB" id="A0AAV4V419"/>
<gene>
    <name evidence="2" type="ORF">CDAR_103161</name>
</gene>
<accession>A0AAV4V419</accession>
<reference evidence="2 3" key="1">
    <citation type="submission" date="2021-06" db="EMBL/GenBank/DDBJ databases">
        <title>Caerostris darwini draft genome.</title>
        <authorList>
            <person name="Kono N."/>
            <person name="Arakawa K."/>
        </authorList>
    </citation>
    <scope>NUCLEOTIDE SEQUENCE [LARGE SCALE GENOMIC DNA]</scope>
</reference>
<evidence type="ECO:0000313" key="3">
    <source>
        <dbReference type="Proteomes" id="UP001054837"/>
    </source>
</evidence>
<dbReference type="Proteomes" id="UP001054837">
    <property type="component" value="Unassembled WGS sequence"/>
</dbReference>
<evidence type="ECO:0000256" key="1">
    <source>
        <dbReference type="SAM" id="MobiDB-lite"/>
    </source>
</evidence>
<feature type="region of interest" description="Disordered" evidence="1">
    <location>
        <begin position="1"/>
        <end position="24"/>
    </location>
</feature>